<dbReference type="EMBL" id="MU253834">
    <property type="protein sequence ID" value="KAG9245705.1"/>
    <property type="molecule type" value="Genomic_DNA"/>
</dbReference>
<feature type="region of interest" description="Disordered" evidence="1">
    <location>
        <begin position="56"/>
        <end position="88"/>
    </location>
</feature>
<evidence type="ECO:0000313" key="3">
    <source>
        <dbReference type="EMBL" id="KAG9245705.1"/>
    </source>
</evidence>
<keyword evidence="2" id="KW-0732">Signal</keyword>
<accession>A0A9P7Z6B0</accession>
<evidence type="ECO:0000256" key="1">
    <source>
        <dbReference type="SAM" id="MobiDB-lite"/>
    </source>
</evidence>
<evidence type="ECO:0008006" key="5">
    <source>
        <dbReference type="Google" id="ProtNLM"/>
    </source>
</evidence>
<protein>
    <recommendedName>
        <fullName evidence="5">Secreted protein</fullName>
    </recommendedName>
</protein>
<comment type="caution">
    <text evidence="3">The sequence shown here is derived from an EMBL/GenBank/DDBJ whole genome shotgun (WGS) entry which is preliminary data.</text>
</comment>
<name>A0A9P7Z6B0_9HELO</name>
<evidence type="ECO:0000313" key="4">
    <source>
        <dbReference type="Proteomes" id="UP000887226"/>
    </source>
</evidence>
<keyword evidence="4" id="KW-1185">Reference proteome</keyword>
<evidence type="ECO:0000256" key="2">
    <source>
        <dbReference type="SAM" id="SignalP"/>
    </source>
</evidence>
<proteinExistence type="predicted"/>
<organism evidence="3 4">
    <name type="scientific">Calycina marina</name>
    <dbReference type="NCBI Taxonomy" id="1763456"/>
    <lineage>
        <taxon>Eukaryota</taxon>
        <taxon>Fungi</taxon>
        <taxon>Dikarya</taxon>
        <taxon>Ascomycota</taxon>
        <taxon>Pezizomycotina</taxon>
        <taxon>Leotiomycetes</taxon>
        <taxon>Helotiales</taxon>
        <taxon>Pezizellaceae</taxon>
        <taxon>Calycina</taxon>
    </lineage>
</organism>
<feature type="chain" id="PRO_5040224197" description="Secreted protein" evidence="2">
    <location>
        <begin position="19"/>
        <end position="88"/>
    </location>
</feature>
<dbReference type="Proteomes" id="UP000887226">
    <property type="component" value="Unassembled WGS sequence"/>
</dbReference>
<sequence length="88" mass="9613">MLGIMAIFLCCQTKSFLAALALGSIRRRYSHLPGQSIHFCLAYRSDLAHQVTLSTSSLDDPSARDVGHSRAYEVPAGDPQVPRSPEEP</sequence>
<reference evidence="3" key="1">
    <citation type="journal article" date="2021" name="IMA Fungus">
        <title>Genomic characterization of three marine fungi, including Emericellopsis atlantica sp. nov. with signatures of a generalist lifestyle and marine biomass degradation.</title>
        <authorList>
            <person name="Hagestad O.C."/>
            <person name="Hou L."/>
            <person name="Andersen J.H."/>
            <person name="Hansen E.H."/>
            <person name="Altermark B."/>
            <person name="Li C."/>
            <person name="Kuhnert E."/>
            <person name="Cox R.J."/>
            <person name="Crous P.W."/>
            <person name="Spatafora J.W."/>
            <person name="Lail K."/>
            <person name="Amirebrahimi M."/>
            <person name="Lipzen A."/>
            <person name="Pangilinan J."/>
            <person name="Andreopoulos W."/>
            <person name="Hayes R.D."/>
            <person name="Ng V."/>
            <person name="Grigoriev I.V."/>
            <person name="Jackson S.A."/>
            <person name="Sutton T.D.S."/>
            <person name="Dobson A.D.W."/>
            <person name="Rama T."/>
        </authorList>
    </citation>
    <scope>NUCLEOTIDE SEQUENCE</scope>
    <source>
        <strain evidence="3">TRa3180A</strain>
    </source>
</reference>
<gene>
    <name evidence="3" type="ORF">BJ878DRAFT_500258</name>
</gene>
<dbReference type="AlphaFoldDB" id="A0A9P7Z6B0"/>
<feature type="signal peptide" evidence="2">
    <location>
        <begin position="1"/>
        <end position="18"/>
    </location>
</feature>
<feature type="compositionally biased region" description="Basic and acidic residues" evidence="1">
    <location>
        <begin position="61"/>
        <end position="71"/>
    </location>
</feature>